<keyword evidence="1 2" id="KW-0238">DNA-binding</keyword>
<dbReference type="PROSITE" id="PS50977">
    <property type="entry name" value="HTH_TETR_2"/>
    <property type="match status" value="1"/>
</dbReference>
<comment type="caution">
    <text evidence="4">The sequence shown here is derived from an EMBL/GenBank/DDBJ whole genome shotgun (WGS) entry which is preliminary data.</text>
</comment>
<dbReference type="Gene3D" id="1.10.357.10">
    <property type="entry name" value="Tetracycline Repressor, domain 2"/>
    <property type="match status" value="1"/>
</dbReference>
<sequence length="198" mass="23054">MSNVRKPVQKRSIEKKEKILKAGFDLFCEKGYHKTNTIDIAKGAGVSIGALYSYFKDKKDIYVLSFEQYLNSFSKLLFEKLQGLKKPYTLSVFVENWISLYIDLYATSSKALVQLRTMMLEDREINHHFCNFENEYFLKIIEMLNEDNINSDNLFEKVYISCILVDALNREKSAFPHNSLKFDVLKSEITKTISNLLS</sequence>
<dbReference type="PANTHER" id="PTHR43479">
    <property type="entry name" value="ACREF/ENVCD OPERON REPRESSOR-RELATED"/>
    <property type="match status" value="1"/>
</dbReference>
<proteinExistence type="predicted"/>
<dbReference type="RefSeq" id="WP_343761612.1">
    <property type="nucleotide sequence ID" value="NZ_BAAACG010000010.1"/>
</dbReference>
<accession>A0ABN1JJC9</accession>
<name>A0ABN1JJC9_9CLOT</name>
<dbReference type="InterPro" id="IPR001647">
    <property type="entry name" value="HTH_TetR"/>
</dbReference>
<dbReference type="EMBL" id="BAAACG010000010">
    <property type="protein sequence ID" value="GAA0741068.1"/>
    <property type="molecule type" value="Genomic_DNA"/>
</dbReference>
<evidence type="ECO:0000259" key="3">
    <source>
        <dbReference type="PROSITE" id="PS50977"/>
    </source>
</evidence>
<protein>
    <submittedName>
        <fullName evidence="4">TetR/AcrR family transcriptional regulator</fullName>
    </submittedName>
</protein>
<dbReference type="Proteomes" id="UP001501510">
    <property type="component" value="Unassembled WGS sequence"/>
</dbReference>
<dbReference type="InterPro" id="IPR050624">
    <property type="entry name" value="HTH-type_Tx_Regulator"/>
</dbReference>
<feature type="domain" description="HTH tetR-type" evidence="3">
    <location>
        <begin position="13"/>
        <end position="73"/>
    </location>
</feature>
<dbReference type="PANTHER" id="PTHR43479:SF11">
    <property type="entry name" value="ACREF_ENVCD OPERON REPRESSOR-RELATED"/>
    <property type="match status" value="1"/>
</dbReference>
<evidence type="ECO:0000313" key="4">
    <source>
        <dbReference type="EMBL" id="GAA0741068.1"/>
    </source>
</evidence>
<dbReference type="InterPro" id="IPR009057">
    <property type="entry name" value="Homeodomain-like_sf"/>
</dbReference>
<evidence type="ECO:0000256" key="1">
    <source>
        <dbReference type="ARBA" id="ARBA00023125"/>
    </source>
</evidence>
<dbReference type="SUPFAM" id="SSF46689">
    <property type="entry name" value="Homeodomain-like"/>
    <property type="match status" value="1"/>
</dbReference>
<feature type="DNA-binding region" description="H-T-H motif" evidence="2">
    <location>
        <begin position="36"/>
        <end position="55"/>
    </location>
</feature>
<evidence type="ECO:0000256" key="2">
    <source>
        <dbReference type="PROSITE-ProRule" id="PRU00335"/>
    </source>
</evidence>
<organism evidence="4 5">
    <name type="scientific">Clostridium oceanicum</name>
    <dbReference type="NCBI Taxonomy" id="1543"/>
    <lineage>
        <taxon>Bacteria</taxon>
        <taxon>Bacillati</taxon>
        <taxon>Bacillota</taxon>
        <taxon>Clostridia</taxon>
        <taxon>Eubacteriales</taxon>
        <taxon>Clostridiaceae</taxon>
        <taxon>Clostridium</taxon>
    </lineage>
</organism>
<dbReference type="PRINTS" id="PR00455">
    <property type="entry name" value="HTHTETR"/>
</dbReference>
<keyword evidence="5" id="KW-1185">Reference proteome</keyword>
<reference evidence="4 5" key="1">
    <citation type="journal article" date="2019" name="Int. J. Syst. Evol. Microbiol.">
        <title>The Global Catalogue of Microorganisms (GCM) 10K type strain sequencing project: providing services to taxonomists for standard genome sequencing and annotation.</title>
        <authorList>
            <consortium name="The Broad Institute Genomics Platform"/>
            <consortium name="The Broad Institute Genome Sequencing Center for Infectious Disease"/>
            <person name="Wu L."/>
            <person name="Ma J."/>
        </authorList>
    </citation>
    <scope>NUCLEOTIDE SEQUENCE [LARGE SCALE GENOMIC DNA]</scope>
    <source>
        <strain evidence="4 5">JCM 1407</strain>
    </source>
</reference>
<evidence type="ECO:0000313" key="5">
    <source>
        <dbReference type="Proteomes" id="UP001501510"/>
    </source>
</evidence>
<gene>
    <name evidence="4" type="ORF">GCM10008906_21770</name>
</gene>
<dbReference type="Pfam" id="PF00440">
    <property type="entry name" value="TetR_N"/>
    <property type="match status" value="1"/>
</dbReference>